<reference evidence="2 3" key="1">
    <citation type="submission" date="2019-02" db="EMBL/GenBank/DDBJ databases">
        <title>Draft genome sequence of Arthrospira platensis NIES-3787.</title>
        <authorList>
            <person name="Yamaguchi H."/>
            <person name="Suzuki S."/>
            <person name="Kawachi M."/>
        </authorList>
    </citation>
    <scope>NUCLEOTIDE SEQUENCE [LARGE SCALE GENOMIC DNA]</scope>
    <source>
        <strain evidence="2 3">NIES-3787</strain>
    </source>
</reference>
<dbReference type="Proteomes" id="UP000438874">
    <property type="component" value="Unassembled WGS sequence"/>
</dbReference>
<organism evidence="2 3">
    <name type="scientific">Microcystis aeruginosa NIES-3787</name>
    <dbReference type="NCBI Taxonomy" id="2517782"/>
    <lineage>
        <taxon>Bacteria</taxon>
        <taxon>Bacillati</taxon>
        <taxon>Cyanobacteriota</taxon>
        <taxon>Cyanophyceae</taxon>
        <taxon>Oscillatoriophycideae</taxon>
        <taxon>Chroococcales</taxon>
        <taxon>Microcystaceae</taxon>
        <taxon>Microcystis</taxon>
    </lineage>
</organism>
<evidence type="ECO:0000313" key="3">
    <source>
        <dbReference type="Proteomes" id="UP000438874"/>
    </source>
</evidence>
<comment type="caution">
    <text evidence="2">The sequence shown here is derived from an EMBL/GenBank/DDBJ whole genome shotgun (WGS) entry which is preliminary data.</text>
</comment>
<name>A0A6H9GBS3_MICAE</name>
<protein>
    <submittedName>
        <fullName evidence="2">Uncharacterized protein</fullName>
    </submittedName>
</protein>
<feature type="signal peptide" evidence="1">
    <location>
        <begin position="1"/>
        <end position="27"/>
    </location>
</feature>
<evidence type="ECO:0000256" key="1">
    <source>
        <dbReference type="SAM" id="SignalP"/>
    </source>
</evidence>
<proteinExistence type="predicted"/>
<dbReference type="AlphaFoldDB" id="A0A6H9GBS3"/>
<accession>A0A6H9GBS3</accession>
<dbReference type="EMBL" id="BJCH01000039">
    <property type="protein sequence ID" value="GCL47284.1"/>
    <property type="molecule type" value="Genomic_DNA"/>
</dbReference>
<feature type="chain" id="PRO_5026007488" evidence="1">
    <location>
        <begin position="28"/>
        <end position="127"/>
    </location>
</feature>
<gene>
    <name evidence="2" type="ORF">NIES3787_29900</name>
</gene>
<evidence type="ECO:0000313" key="2">
    <source>
        <dbReference type="EMBL" id="GCL47284.1"/>
    </source>
</evidence>
<sequence length="127" mass="13980">MNPLMLVRRCTPLLFGFLISHACIINAAEENALAAGPQLKKAITGNTVQGSMDGAGKYTEFYAKDGTVRSKDYLAKWSIEGDTMCWVYTGQPKDCWRASIKGNQIKWIKDGKVQGTGTIVQGNSNRY</sequence>
<keyword evidence="1" id="KW-0732">Signal</keyword>